<accession>A0A0W0X4P8</accession>
<protein>
    <submittedName>
        <fullName evidence="1">Uncharacterized protein</fullName>
    </submittedName>
</protein>
<dbReference type="AlphaFoldDB" id="A0A0W0X4P8"/>
<name>A0A0W0X4P8_9GAMM</name>
<dbReference type="Proteomes" id="UP000054858">
    <property type="component" value="Unassembled WGS sequence"/>
</dbReference>
<evidence type="ECO:0000313" key="2">
    <source>
        <dbReference type="Proteomes" id="UP000054858"/>
    </source>
</evidence>
<organism evidence="1 2">
    <name type="scientific">Legionella oakridgensis</name>
    <dbReference type="NCBI Taxonomy" id="29423"/>
    <lineage>
        <taxon>Bacteria</taxon>
        <taxon>Pseudomonadati</taxon>
        <taxon>Pseudomonadota</taxon>
        <taxon>Gammaproteobacteria</taxon>
        <taxon>Legionellales</taxon>
        <taxon>Legionellaceae</taxon>
        <taxon>Legionella</taxon>
    </lineage>
</organism>
<dbReference type="RefSeq" id="WP_147370137.1">
    <property type="nucleotide sequence ID" value="NZ_LCUA01000007.1"/>
</dbReference>
<evidence type="ECO:0000313" key="1">
    <source>
        <dbReference type="EMBL" id="KTD39536.1"/>
    </source>
</evidence>
<gene>
    <name evidence="1" type="ORF">Loak_0962</name>
</gene>
<sequence>MGYLSSIQAKTIPIDGNSNIIPKSLIHALVEFTKQHYDFEQNSFIEQILQPQQIGQLILFYNKAKEIAGYTRVHQVHIQNGENTVLICSAYSCNNPIYNLNFASARLCLTEIMKYKLVHPEKELVCIPCITSPEKYLFLSRLHRNISPKPQVLVPETTLKLIHELKRCYHWSSCAEHPMLISGLPRAKHPSITRLDENPLIEYYLSLNPDYSAGKGLLVYMPFNIGSISDSLKHLITRQGLDLGQQLMNLNHLPNVSA</sequence>
<reference evidence="1 2" key="1">
    <citation type="submission" date="2015-11" db="EMBL/GenBank/DDBJ databases">
        <title>Genomic analysis of 38 Legionella species identifies large and diverse effector repertoires.</title>
        <authorList>
            <person name="Burstein D."/>
            <person name="Amaro F."/>
            <person name="Zusman T."/>
            <person name="Lifshitz Z."/>
            <person name="Cohen O."/>
            <person name="Gilbert J.A."/>
            <person name="Pupko T."/>
            <person name="Shuman H.A."/>
            <person name="Segal G."/>
        </authorList>
    </citation>
    <scope>NUCLEOTIDE SEQUENCE [LARGE SCALE GENOMIC DNA]</scope>
    <source>
        <strain evidence="1 2">Oak Ridge-10</strain>
    </source>
</reference>
<proteinExistence type="predicted"/>
<comment type="caution">
    <text evidence="1">The sequence shown here is derived from an EMBL/GenBank/DDBJ whole genome shotgun (WGS) entry which is preliminary data.</text>
</comment>
<dbReference type="EMBL" id="LNYP01000019">
    <property type="protein sequence ID" value="KTD39536.1"/>
    <property type="molecule type" value="Genomic_DNA"/>
</dbReference>